<organism evidence="1 2">
    <name type="scientific">Fusarium venenatum</name>
    <dbReference type="NCBI Taxonomy" id="56646"/>
    <lineage>
        <taxon>Eukaryota</taxon>
        <taxon>Fungi</taxon>
        <taxon>Dikarya</taxon>
        <taxon>Ascomycota</taxon>
        <taxon>Pezizomycotina</taxon>
        <taxon>Sordariomycetes</taxon>
        <taxon>Hypocreomycetidae</taxon>
        <taxon>Hypocreales</taxon>
        <taxon>Nectriaceae</taxon>
        <taxon>Fusarium</taxon>
    </lineage>
</organism>
<protein>
    <recommendedName>
        <fullName evidence="3">Actin-like ATPase domain-containing protein</fullName>
    </recommendedName>
</protein>
<reference evidence="2" key="1">
    <citation type="submission" date="2014-10" db="EMBL/GenBank/DDBJ databases">
        <authorList>
            <person name="King R."/>
        </authorList>
    </citation>
    <scope>NUCLEOTIDE SEQUENCE [LARGE SCALE GENOMIC DNA]</scope>
    <source>
        <strain evidence="2">A3/5</strain>
    </source>
</reference>
<evidence type="ECO:0000313" key="2">
    <source>
        <dbReference type="Proteomes" id="UP000245910"/>
    </source>
</evidence>
<dbReference type="SUPFAM" id="SSF53067">
    <property type="entry name" value="Actin-like ATPase domain"/>
    <property type="match status" value="1"/>
</dbReference>
<sequence>MARLHEWREDLHMQEAQAPSAPEFRISGTIIVGIDLSASFIGFPCLLGTAAPLGFRIRDSILEIRLRLDVMPILQTFVASLDQESTDYLSLLWSNFRESLRCSMYDFEYNIAITVPSVWPVYARKKMFQVIRKANILSDNVHLISKFIPDIEAASIALVLDLIKPLDRMQPILRGGNVVMICDCGGFTTEAAAYEIRTIRPLGMKQLTQRECILVGGALIDNNFMNLLKTKIESIGQIQNVCPVSEIDLVTGQCLHMKSHFCGDRHEWTIHVPRQFGGGNAIRLSAFELALVFDPVVDKIVNLVRSQVVSFRGCMNGLHVIIAGGFGRSPYVQTRIKQAVLELVQSPAIHCSTGDQACTAVARGAVLRELQEFRLASPDHLGKNSPYVISRVIYTSYGVAPHPGIYWLVNEGEELSAVGPNRRQLPPRVISTTTSDSCVSNIIHACYNSRDDLQEKPLCTITWPSTGPKAEIELDCKWDDSDMEVSVLHRGCELDGVRIEYDTSV</sequence>
<dbReference type="EMBL" id="LN649232">
    <property type="protein sequence ID" value="CEI41993.1"/>
    <property type="molecule type" value="Genomic_DNA"/>
</dbReference>
<evidence type="ECO:0000313" key="1">
    <source>
        <dbReference type="EMBL" id="CEI41993.1"/>
    </source>
</evidence>
<proteinExistence type="predicted"/>
<dbReference type="Proteomes" id="UP000245910">
    <property type="component" value="Chromosome IIII"/>
</dbReference>
<name>A0A2L2TA87_9HYPO</name>
<dbReference type="CDD" id="cd10170">
    <property type="entry name" value="ASKHA_NBD_HSP70"/>
    <property type="match status" value="1"/>
</dbReference>
<dbReference type="PANTHER" id="PTHR14187:SF5">
    <property type="entry name" value="HEAT SHOCK 70 KDA PROTEIN 12A"/>
    <property type="match status" value="1"/>
</dbReference>
<dbReference type="PANTHER" id="PTHR14187">
    <property type="entry name" value="ALPHA KINASE/ELONGATION FACTOR 2 KINASE"/>
    <property type="match status" value="1"/>
</dbReference>
<dbReference type="STRING" id="56646.A0A2L2TA87"/>
<dbReference type="AlphaFoldDB" id="A0A2L2TA87"/>
<keyword evidence="2" id="KW-1185">Reference proteome</keyword>
<accession>A0A2L2TA87</accession>
<evidence type="ECO:0008006" key="3">
    <source>
        <dbReference type="Google" id="ProtNLM"/>
    </source>
</evidence>
<dbReference type="InterPro" id="IPR043129">
    <property type="entry name" value="ATPase_NBD"/>
</dbReference>